<protein>
    <submittedName>
        <fullName evidence="1">Uncharacterized protein</fullName>
    </submittedName>
</protein>
<dbReference type="KEGG" id="pme:NATL1_02651"/>
<organism evidence="1 2">
    <name type="scientific">Prochlorococcus marinus (strain NATL1A)</name>
    <dbReference type="NCBI Taxonomy" id="167555"/>
    <lineage>
        <taxon>Bacteria</taxon>
        <taxon>Bacillati</taxon>
        <taxon>Cyanobacteriota</taxon>
        <taxon>Cyanophyceae</taxon>
        <taxon>Synechococcales</taxon>
        <taxon>Prochlorococcaceae</taxon>
        <taxon>Prochlorococcus</taxon>
    </lineage>
</organism>
<proteinExistence type="predicted"/>
<evidence type="ECO:0000313" key="1">
    <source>
        <dbReference type="EMBL" id="ABM74829.1"/>
    </source>
</evidence>
<gene>
    <name evidence="1" type="ordered locus">NATL1_02651</name>
</gene>
<dbReference type="AlphaFoldDB" id="A2C019"/>
<name>A2C019_PROM1</name>
<sequence length="30" mass="3100">MAAILPWPGETAVAIAAIVSSVGENEFINQ</sequence>
<reference evidence="2" key="1">
    <citation type="journal article" date="2007" name="PLoS Genet.">
        <title>Patterns and implications of gene gain and loss in the evolution of Prochlorococcus.</title>
        <authorList>
            <person name="Kettler G.C."/>
            <person name="Martiny A.C."/>
            <person name="Huang K."/>
            <person name="Zucker J."/>
            <person name="Coleman M.L."/>
            <person name="Rodrigue S."/>
            <person name="Chen F."/>
            <person name="Lapidus A."/>
            <person name="Ferriera S."/>
            <person name="Johnson J."/>
            <person name="Steglich C."/>
            <person name="Church G.M."/>
            <person name="Richardson P."/>
            <person name="Chisholm S.W."/>
        </authorList>
    </citation>
    <scope>NUCLEOTIDE SEQUENCE [LARGE SCALE GENOMIC DNA]</scope>
    <source>
        <strain evidence="2">NATL1A</strain>
    </source>
</reference>
<accession>A2C019</accession>
<dbReference type="HOGENOM" id="CLU_3404862_0_0_3"/>
<dbReference type="Proteomes" id="UP000002592">
    <property type="component" value="Chromosome"/>
</dbReference>
<dbReference type="EMBL" id="CP000553">
    <property type="protein sequence ID" value="ABM74829.1"/>
    <property type="molecule type" value="Genomic_DNA"/>
</dbReference>
<evidence type="ECO:0000313" key="2">
    <source>
        <dbReference type="Proteomes" id="UP000002592"/>
    </source>
</evidence>